<reference evidence="2 3" key="1">
    <citation type="submission" date="2018-07" db="EMBL/GenBank/DDBJ databases">
        <title>Genomic Encyclopedia of Type Strains, Phase IV (KMG-IV): sequencing the most valuable type-strain genomes for metagenomic binning, comparative biology and taxonomic classification.</title>
        <authorList>
            <person name="Goeker M."/>
        </authorList>
    </citation>
    <scope>NUCLEOTIDE SEQUENCE [LARGE SCALE GENOMIC DNA]</scope>
    <source>
        <strain evidence="2 3">DSM 27016</strain>
    </source>
</reference>
<name>A0A369ASN2_9FIRM</name>
<dbReference type="Proteomes" id="UP000253034">
    <property type="component" value="Unassembled WGS sequence"/>
</dbReference>
<keyword evidence="1" id="KW-0175">Coiled coil</keyword>
<dbReference type="EMBL" id="QPJT01000022">
    <property type="protein sequence ID" value="RCX12372.1"/>
    <property type="molecule type" value="Genomic_DNA"/>
</dbReference>
<dbReference type="AlphaFoldDB" id="A0A369ASN2"/>
<dbReference type="RefSeq" id="WP_114298989.1">
    <property type="nucleotide sequence ID" value="NZ_QPJT01000022.1"/>
</dbReference>
<sequence>MFKFFKKQPEKAQFDKKVLRKNDISLLILDERWNALFAYTEKTPEIIKCEEELKELLKEQARLMTESKEIGTLKKSCMDKILKLTTEVYDNNNEEAKNSMRDCEREIKRINERFKEIEELLDNIPAQIRTANIQLLEYTVNAVYFKMRANQKRVKELEELIEEAHARLKEYIDEKGTLAEYDADIYSYFHDLLGGEELEKLDREFFKDGID</sequence>
<dbReference type="OrthoDB" id="1707350at2"/>
<gene>
    <name evidence="2" type="ORF">DFR58_12261</name>
</gene>
<proteinExistence type="predicted"/>
<feature type="coiled-coil region" evidence="1">
    <location>
        <begin position="46"/>
        <end position="120"/>
    </location>
</feature>
<evidence type="ECO:0000313" key="3">
    <source>
        <dbReference type="Proteomes" id="UP000253034"/>
    </source>
</evidence>
<keyword evidence="3" id="KW-1185">Reference proteome</keyword>
<organism evidence="2 3">
    <name type="scientific">Anaerobacterium chartisolvens</name>
    <dbReference type="NCBI Taxonomy" id="1297424"/>
    <lineage>
        <taxon>Bacteria</taxon>
        <taxon>Bacillati</taxon>
        <taxon>Bacillota</taxon>
        <taxon>Clostridia</taxon>
        <taxon>Eubacteriales</taxon>
        <taxon>Oscillospiraceae</taxon>
        <taxon>Anaerobacterium</taxon>
    </lineage>
</organism>
<evidence type="ECO:0000313" key="2">
    <source>
        <dbReference type="EMBL" id="RCX12372.1"/>
    </source>
</evidence>
<comment type="caution">
    <text evidence="2">The sequence shown here is derived from an EMBL/GenBank/DDBJ whole genome shotgun (WGS) entry which is preliminary data.</text>
</comment>
<evidence type="ECO:0000256" key="1">
    <source>
        <dbReference type="SAM" id="Coils"/>
    </source>
</evidence>
<accession>A0A369ASN2</accession>
<feature type="coiled-coil region" evidence="1">
    <location>
        <begin position="147"/>
        <end position="174"/>
    </location>
</feature>
<protein>
    <submittedName>
        <fullName evidence="2">Uncharacterized protein</fullName>
    </submittedName>
</protein>